<name>A0A9D4XJM3_PEA</name>
<dbReference type="AlphaFoldDB" id="A0A9D4XJM3"/>
<proteinExistence type="predicted"/>
<evidence type="ECO:0000313" key="4">
    <source>
        <dbReference type="EMBL" id="KAI5422578.1"/>
    </source>
</evidence>
<evidence type="ECO:0000313" key="5">
    <source>
        <dbReference type="Proteomes" id="UP001058974"/>
    </source>
</evidence>
<dbReference type="PANTHER" id="PTHR48103:SF2">
    <property type="entry name" value="MIDASIN"/>
    <property type="match status" value="1"/>
</dbReference>
<dbReference type="Proteomes" id="UP001058974">
    <property type="component" value="Chromosome 4"/>
</dbReference>
<protein>
    <submittedName>
        <fullName evidence="4">AAA ATPase midasin</fullName>
    </submittedName>
</protein>
<gene>
    <name evidence="4" type="ORF">KIW84_045854</name>
</gene>
<dbReference type="GO" id="GO:0000027">
    <property type="term" value="P:ribosomal large subunit assembly"/>
    <property type="evidence" value="ECO:0007669"/>
    <property type="project" value="TreeGrafter"/>
</dbReference>
<evidence type="ECO:0000259" key="3">
    <source>
        <dbReference type="Pfam" id="PF07728"/>
    </source>
</evidence>
<dbReference type="InterPro" id="IPR011704">
    <property type="entry name" value="ATPase_dyneun-rel_AAA"/>
</dbReference>
<organism evidence="4 5">
    <name type="scientific">Pisum sativum</name>
    <name type="common">Garden pea</name>
    <name type="synonym">Lathyrus oleraceus</name>
    <dbReference type="NCBI Taxonomy" id="3888"/>
    <lineage>
        <taxon>Eukaryota</taxon>
        <taxon>Viridiplantae</taxon>
        <taxon>Streptophyta</taxon>
        <taxon>Embryophyta</taxon>
        <taxon>Tracheophyta</taxon>
        <taxon>Spermatophyta</taxon>
        <taxon>Magnoliopsida</taxon>
        <taxon>eudicotyledons</taxon>
        <taxon>Gunneridae</taxon>
        <taxon>Pentapetalae</taxon>
        <taxon>rosids</taxon>
        <taxon>fabids</taxon>
        <taxon>Fabales</taxon>
        <taxon>Fabaceae</taxon>
        <taxon>Papilionoideae</taxon>
        <taxon>50 kb inversion clade</taxon>
        <taxon>NPAAA clade</taxon>
        <taxon>Hologalegina</taxon>
        <taxon>IRL clade</taxon>
        <taxon>Fabeae</taxon>
        <taxon>Lathyrus</taxon>
    </lineage>
</organism>
<accession>A0A9D4XJM3</accession>
<dbReference type="GO" id="GO:0005634">
    <property type="term" value="C:nucleus"/>
    <property type="evidence" value="ECO:0007669"/>
    <property type="project" value="TreeGrafter"/>
</dbReference>
<keyword evidence="1" id="KW-0547">Nucleotide-binding</keyword>
<evidence type="ECO:0000256" key="1">
    <source>
        <dbReference type="ARBA" id="ARBA00022741"/>
    </source>
</evidence>
<keyword evidence="5" id="KW-1185">Reference proteome</keyword>
<dbReference type="GO" id="GO:0030687">
    <property type="term" value="C:preribosome, large subunit precursor"/>
    <property type="evidence" value="ECO:0007669"/>
    <property type="project" value="TreeGrafter"/>
</dbReference>
<dbReference type="SUPFAM" id="SSF52540">
    <property type="entry name" value="P-loop containing nucleoside triphosphate hydrolases"/>
    <property type="match status" value="1"/>
</dbReference>
<dbReference type="CDD" id="cd00009">
    <property type="entry name" value="AAA"/>
    <property type="match status" value="1"/>
</dbReference>
<keyword evidence="2" id="KW-0067">ATP-binding</keyword>
<dbReference type="Gramene" id="Psat04G0585400-T1">
    <property type="protein sequence ID" value="KAI5422578.1"/>
    <property type="gene ID" value="KIW84_045854"/>
</dbReference>
<dbReference type="InterPro" id="IPR027417">
    <property type="entry name" value="P-loop_NTPase"/>
</dbReference>
<evidence type="ECO:0000256" key="2">
    <source>
        <dbReference type="ARBA" id="ARBA00022840"/>
    </source>
</evidence>
<dbReference type="Pfam" id="PF07728">
    <property type="entry name" value="AAA_5"/>
    <property type="match status" value="1"/>
</dbReference>
<dbReference type="GO" id="GO:0000055">
    <property type="term" value="P:ribosomal large subunit export from nucleus"/>
    <property type="evidence" value="ECO:0007669"/>
    <property type="project" value="TreeGrafter"/>
</dbReference>
<feature type="domain" description="ATPase dynein-related AAA" evidence="3">
    <location>
        <begin position="225"/>
        <end position="327"/>
    </location>
</feature>
<comment type="caution">
    <text evidence="4">The sequence shown here is derived from an EMBL/GenBank/DDBJ whole genome shotgun (WGS) entry which is preliminary data.</text>
</comment>
<sequence length="339" mass="38177">MEKATTSVLDDVHKETSFDDAALKKCYFNFAPSPFERFSGEQVMVEPHGLHVARISHRFLLLKPEKFSKLWDWSCFLEPLKKPCESDLIWCRFHILRVVFKLGSRASESSNIEAQEASAYLSRSEEFCGDTTLERAGWLVEATADYMSDSPNRNMDFNQENCLNSLRRNYLPVGSPKVREVQPPLRTKRAVTRDDISVSYTFVLTSAVKKSYEGVLLAASQKWLVLLYGASGSGKSALIAKLAEDSHNQVLSIQMDDQIDGRTLGGGYVCTDRPGEFRWQPGSLTQAVQNGFWIVFEDINKAPSDVHSILLPLLEGADSFMTERGEVIIFAVCVFSYMK</sequence>
<dbReference type="PANTHER" id="PTHR48103">
    <property type="entry name" value="MIDASIN-RELATED"/>
    <property type="match status" value="1"/>
</dbReference>
<dbReference type="EMBL" id="JAMSHJ010000004">
    <property type="protein sequence ID" value="KAI5422578.1"/>
    <property type="molecule type" value="Genomic_DNA"/>
</dbReference>
<reference evidence="4 5" key="1">
    <citation type="journal article" date="2022" name="Nat. Genet.">
        <title>Improved pea reference genome and pan-genome highlight genomic features and evolutionary characteristics.</title>
        <authorList>
            <person name="Yang T."/>
            <person name="Liu R."/>
            <person name="Luo Y."/>
            <person name="Hu S."/>
            <person name="Wang D."/>
            <person name="Wang C."/>
            <person name="Pandey M.K."/>
            <person name="Ge S."/>
            <person name="Xu Q."/>
            <person name="Li N."/>
            <person name="Li G."/>
            <person name="Huang Y."/>
            <person name="Saxena R.K."/>
            <person name="Ji Y."/>
            <person name="Li M."/>
            <person name="Yan X."/>
            <person name="He Y."/>
            <person name="Liu Y."/>
            <person name="Wang X."/>
            <person name="Xiang C."/>
            <person name="Varshney R.K."/>
            <person name="Ding H."/>
            <person name="Gao S."/>
            <person name="Zong X."/>
        </authorList>
    </citation>
    <scope>NUCLEOTIDE SEQUENCE [LARGE SCALE GENOMIC DNA]</scope>
    <source>
        <strain evidence="4 5">cv. Zhongwan 6</strain>
    </source>
</reference>
<dbReference type="FunFam" id="3.40.50.300:FF:000582">
    <property type="entry name" value="Midasin"/>
    <property type="match status" value="1"/>
</dbReference>
<dbReference type="GO" id="GO:0016887">
    <property type="term" value="F:ATP hydrolysis activity"/>
    <property type="evidence" value="ECO:0007669"/>
    <property type="project" value="InterPro"/>
</dbReference>
<dbReference type="GO" id="GO:0005524">
    <property type="term" value="F:ATP binding"/>
    <property type="evidence" value="ECO:0007669"/>
    <property type="project" value="UniProtKB-KW"/>
</dbReference>
<dbReference type="Gene3D" id="3.40.50.300">
    <property type="entry name" value="P-loop containing nucleotide triphosphate hydrolases"/>
    <property type="match status" value="1"/>
</dbReference>